<dbReference type="GO" id="GO:0016192">
    <property type="term" value="P:vesicle-mediated transport"/>
    <property type="evidence" value="ECO:0007669"/>
    <property type="project" value="UniProtKB-ARBA"/>
</dbReference>
<evidence type="ECO:0000259" key="7">
    <source>
        <dbReference type="PROSITE" id="PS50195"/>
    </source>
</evidence>
<dbReference type="PANTHER" id="PTHR22775:SF3">
    <property type="entry name" value="SORTING NEXIN-13"/>
    <property type="match status" value="1"/>
</dbReference>
<feature type="domain" description="PX" evidence="7">
    <location>
        <begin position="5"/>
        <end position="132"/>
    </location>
</feature>
<dbReference type="GO" id="GO:0097576">
    <property type="term" value="P:vacuole fusion"/>
    <property type="evidence" value="ECO:0007669"/>
    <property type="project" value="UniProtKB-ARBA"/>
</dbReference>
<dbReference type="SMART" id="SM00312">
    <property type="entry name" value="PX"/>
    <property type="match status" value="1"/>
</dbReference>
<dbReference type="OrthoDB" id="428895at2759"/>
<evidence type="ECO:0000313" key="8">
    <source>
        <dbReference type="EMBL" id="KAF2183021.1"/>
    </source>
</evidence>
<name>A0A6A6DTN7_9PEZI</name>
<comment type="function">
    <text evidence="4">Essential for proper morphogenesis of the vacuole. May exist as structural reinforcement on the surface of the vacuolar membrane and be required for maintenance against rupture by osmotic pressure.</text>
</comment>
<dbReference type="GO" id="GO:0000329">
    <property type="term" value="C:fungal-type vacuole membrane"/>
    <property type="evidence" value="ECO:0007669"/>
    <property type="project" value="UniProtKB-ARBA"/>
</dbReference>
<sequence length="383" mass="42323">MAPLRITIPSTTTISNDPSGSKPYTEYQIRIAHPFPRTTTTIRKRYSDFAALDSSLRSQVGSAPPSPLPPKSWLGGSLGKLGIGNTAGSPELIQQRREGLEKYLQAIETSEDGRWRVSKAYREFLNLGEKDDKKESFPGSQFGKDRVRDSSDWLDKFSDVKSNLQEVRLWLTRREQASAATAQHEAGANAKRRLVRAGTLISALEEGLERLGGKGGDEWSGDRLGEGEIRRRRDLIGAVRKERDGLESVLNTMAVKSAVSGSGSSTPSTSSAAVTNEQKAGLFRGANHTPISGRRVLGAPAKETERTRELDNEGVLQLQKQIIAEQDEDLVDLTKVVSRMREMGVQINEEIVLQNQMLGLLEEDVVRVDDKMKIAKKRIDRIS</sequence>
<keyword evidence="2" id="KW-0926">Vacuole</keyword>
<dbReference type="SUPFAM" id="SSF64268">
    <property type="entry name" value="PX domain"/>
    <property type="match status" value="1"/>
</dbReference>
<keyword evidence="3" id="KW-0175">Coiled coil</keyword>
<dbReference type="InterPro" id="IPR036871">
    <property type="entry name" value="PX_dom_sf"/>
</dbReference>
<dbReference type="Gene3D" id="3.30.1520.10">
    <property type="entry name" value="Phox-like domain"/>
    <property type="match status" value="1"/>
</dbReference>
<dbReference type="CDD" id="cd06897">
    <property type="entry name" value="PX_SNARE"/>
    <property type="match status" value="1"/>
</dbReference>
<dbReference type="Pfam" id="PF00787">
    <property type="entry name" value="PX"/>
    <property type="match status" value="1"/>
</dbReference>
<reference evidence="8" key="1">
    <citation type="journal article" date="2020" name="Stud. Mycol.">
        <title>101 Dothideomycetes genomes: a test case for predicting lifestyles and emergence of pathogens.</title>
        <authorList>
            <person name="Haridas S."/>
            <person name="Albert R."/>
            <person name="Binder M."/>
            <person name="Bloem J."/>
            <person name="Labutti K."/>
            <person name="Salamov A."/>
            <person name="Andreopoulos B."/>
            <person name="Baker S."/>
            <person name="Barry K."/>
            <person name="Bills G."/>
            <person name="Bluhm B."/>
            <person name="Cannon C."/>
            <person name="Castanera R."/>
            <person name="Culley D."/>
            <person name="Daum C."/>
            <person name="Ezra D."/>
            <person name="Gonzalez J."/>
            <person name="Henrissat B."/>
            <person name="Kuo A."/>
            <person name="Liang C."/>
            <person name="Lipzen A."/>
            <person name="Lutzoni F."/>
            <person name="Magnuson J."/>
            <person name="Mondo S."/>
            <person name="Nolan M."/>
            <person name="Ohm R."/>
            <person name="Pangilinan J."/>
            <person name="Park H.-J."/>
            <person name="Ramirez L."/>
            <person name="Alfaro M."/>
            <person name="Sun H."/>
            <person name="Tritt A."/>
            <person name="Yoshinaga Y."/>
            <person name="Zwiers L.-H."/>
            <person name="Turgeon B."/>
            <person name="Goodwin S."/>
            <person name="Spatafora J."/>
            <person name="Crous P."/>
            <person name="Grigoriev I."/>
        </authorList>
    </citation>
    <scope>NUCLEOTIDE SEQUENCE</scope>
    <source>
        <strain evidence="8">CBS 207.26</strain>
    </source>
</reference>
<evidence type="ECO:0000256" key="2">
    <source>
        <dbReference type="ARBA" id="ARBA00022554"/>
    </source>
</evidence>
<dbReference type="Gene3D" id="1.20.5.110">
    <property type="match status" value="1"/>
</dbReference>
<feature type="compositionally biased region" description="Polar residues" evidence="5">
    <location>
        <begin position="8"/>
        <end position="19"/>
    </location>
</feature>
<evidence type="ECO:0000256" key="1">
    <source>
        <dbReference type="ARBA" id="ARBA00004116"/>
    </source>
</evidence>
<evidence type="ECO:0000256" key="5">
    <source>
        <dbReference type="SAM" id="MobiDB-lite"/>
    </source>
</evidence>
<organism evidence="8 9">
    <name type="scientific">Zopfia rhizophila CBS 207.26</name>
    <dbReference type="NCBI Taxonomy" id="1314779"/>
    <lineage>
        <taxon>Eukaryota</taxon>
        <taxon>Fungi</taxon>
        <taxon>Dikarya</taxon>
        <taxon>Ascomycota</taxon>
        <taxon>Pezizomycotina</taxon>
        <taxon>Dothideomycetes</taxon>
        <taxon>Dothideomycetes incertae sedis</taxon>
        <taxon>Zopfiaceae</taxon>
        <taxon>Zopfia</taxon>
    </lineage>
</organism>
<comment type="subcellular location">
    <subcellularLocation>
        <location evidence="1">Vacuole</location>
    </subcellularLocation>
</comment>
<feature type="domain" description="T-SNARE coiled-coil homology" evidence="6">
    <location>
        <begin position="320"/>
        <end position="382"/>
    </location>
</feature>
<dbReference type="FunFam" id="1.20.5.110:FF:000058">
    <property type="entry name" value="VAM7p Vacuolar SNARE protein"/>
    <property type="match status" value="1"/>
</dbReference>
<dbReference type="CDD" id="cd15858">
    <property type="entry name" value="SNARE_VAM7"/>
    <property type="match status" value="1"/>
</dbReference>
<feature type="region of interest" description="Disordered" evidence="5">
    <location>
        <begin position="1"/>
        <end position="22"/>
    </location>
</feature>
<protein>
    <submittedName>
        <fullName evidence="8">Phox-like protein</fullName>
    </submittedName>
</protein>
<evidence type="ECO:0000256" key="3">
    <source>
        <dbReference type="ARBA" id="ARBA00023054"/>
    </source>
</evidence>
<keyword evidence="9" id="KW-1185">Reference proteome</keyword>
<dbReference type="InterPro" id="IPR000727">
    <property type="entry name" value="T_SNARE_dom"/>
</dbReference>
<dbReference type="GO" id="GO:0007034">
    <property type="term" value="P:vacuolar transport"/>
    <property type="evidence" value="ECO:0007669"/>
    <property type="project" value="UniProtKB-ARBA"/>
</dbReference>
<accession>A0A6A6DTN7</accession>
<proteinExistence type="predicted"/>
<dbReference type="PROSITE" id="PS50192">
    <property type="entry name" value="T_SNARE"/>
    <property type="match status" value="1"/>
</dbReference>
<evidence type="ECO:0000259" key="6">
    <source>
        <dbReference type="PROSITE" id="PS50192"/>
    </source>
</evidence>
<dbReference type="SUPFAM" id="SSF58038">
    <property type="entry name" value="SNARE fusion complex"/>
    <property type="match status" value="1"/>
</dbReference>
<gene>
    <name evidence="8" type="ORF">K469DRAFT_710970</name>
</gene>
<dbReference type="Proteomes" id="UP000800200">
    <property type="component" value="Unassembled WGS sequence"/>
</dbReference>
<evidence type="ECO:0000256" key="4">
    <source>
        <dbReference type="ARBA" id="ARBA00054927"/>
    </source>
</evidence>
<evidence type="ECO:0000313" key="9">
    <source>
        <dbReference type="Proteomes" id="UP000800200"/>
    </source>
</evidence>
<dbReference type="PANTHER" id="PTHR22775">
    <property type="entry name" value="SORTING NEXIN"/>
    <property type="match status" value="1"/>
</dbReference>
<dbReference type="InterPro" id="IPR001683">
    <property type="entry name" value="PX_dom"/>
</dbReference>
<dbReference type="EMBL" id="ML994644">
    <property type="protein sequence ID" value="KAF2183021.1"/>
    <property type="molecule type" value="Genomic_DNA"/>
</dbReference>
<dbReference type="GO" id="GO:0035091">
    <property type="term" value="F:phosphatidylinositol binding"/>
    <property type="evidence" value="ECO:0007669"/>
    <property type="project" value="InterPro"/>
</dbReference>
<dbReference type="AlphaFoldDB" id="A0A6A6DTN7"/>
<dbReference type="PROSITE" id="PS50195">
    <property type="entry name" value="PX"/>
    <property type="match status" value="1"/>
</dbReference>
<dbReference type="SMART" id="SM00397">
    <property type="entry name" value="t_SNARE"/>
    <property type="match status" value="1"/>
</dbReference>